<keyword evidence="15 19" id="KW-0508">mRNA splicing</keyword>
<dbReference type="GO" id="GO:0005737">
    <property type="term" value="C:cytoplasm"/>
    <property type="evidence" value="ECO:0007669"/>
    <property type="project" value="TreeGrafter"/>
</dbReference>
<dbReference type="GO" id="GO:0000974">
    <property type="term" value="C:Prp19 complex"/>
    <property type="evidence" value="ECO:0007669"/>
    <property type="project" value="UniProtKB-UniRule"/>
</dbReference>
<dbReference type="InterPro" id="IPR017907">
    <property type="entry name" value="Znf_RING_CS"/>
</dbReference>
<gene>
    <name evidence="22" type="ORF">ANOM_003942</name>
</gene>
<dbReference type="SUPFAM" id="SSF57850">
    <property type="entry name" value="RING/U-box"/>
    <property type="match status" value="1"/>
</dbReference>
<dbReference type="Pfam" id="PF08606">
    <property type="entry name" value="Prp19"/>
    <property type="match status" value="1"/>
</dbReference>
<keyword evidence="6 19" id="KW-0808">Transferase</keyword>
<dbReference type="Gene3D" id="3.30.40.10">
    <property type="entry name" value="Zinc/RING finger domain, C3HC4 (zinc finger)"/>
    <property type="match status" value="1"/>
</dbReference>
<keyword evidence="14" id="KW-0697">Rotamase</keyword>
<protein>
    <recommendedName>
        <fullName evidence="19">Pre-mRNA-processing factor 19</fullName>
        <ecNumber evidence="19">2.3.2.27</ecNumber>
    </recommendedName>
</protein>
<evidence type="ECO:0000256" key="20">
    <source>
        <dbReference type="SAM" id="MobiDB-lite"/>
    </source>
</evidence>
<dbReference type="UniPathway" id="UPA00143"/>
<comment type="catalytic activity">
    <reaction evidence="19">
        <text>S-ubiquitinyl-[E2 ubiquitin-conjugating enzyme]-L-cysteine + [acceptor protein]-L-lysine = [E2 ubiquitin-conjugating enzyme]-L-cysteine + N(6)-ubiquitinyl-[acceptor protein]-L-lysine.</text>
        <dbReference type="EC" id="2.3.2.27"/>
    </reaction>
</comment>
<dbReference type="PANTHER" id="PTHR43995">
    <property type="entry name" value="PRE-MRNA-PROCESSING FACTOR 19"/>
    <property type="match status" value="1"/>
</dbReference>
<keyword evidence="4 18" id="KW-0853">WD repeat</keyword>
<keyword evidence="23" id="KW-1185">Reference proteome</keyword>
<evidence type="ECO:0000256" key="11">
    <source>
        <dbReference type="ARBA" id="ARBA00022771"/>
    </source>
</evidence>
<evidence type="ECO:0000256" key="3">
    <source>
        <dbReference type="ARBA" id="ARBA00006388"/>
    </source>
</evidence>
<dbReference type="RefSeq" id="XP_015408267.1">
    <property type="nucleotide sequence ID" value="XM_015549199.1"/>
</dbReference>
<dbReference type="InterPro" id="IPR003613">
    <property type="entry name" value="Ubox_domain"/>
</dbReference>
<dbReference type="InterPro" id="IPR013915">
    <property type="entry name" value="Prp19_cc"/>
</dbReference>
<dbReference type="FunFam" id="2.130.10.10:FF:000823">
    <property type="entry name" value="Cell cycle control protein (Cwf8), putative"/>
    <property type="match status" value="1"/>
</dbReference>
<dbReference type="PROSITE" id="PS51698">
    <property type="entry name" value="U_BOX"/>
    <property type="match status" value="1"/>
</dbReference>
<feature type="domain" description="U-box" evidence="21">
    <location>
        <begin position="1"/>
        <end position="71"/>
    </location>
</feature>
<name>A0A0L1J6H7_ASPN3</name>
<dbReference type="InterPro" id="IPR001680">
    <property type="entry name" value="WD40_rpt"/>
</dbReference>
<dbReference type="GeneID" id="26805746"/>
<dbReference type="SMART" id="SM00504">
    <property type="entry name" value="Ubox"/>
    <property type="match status" value="1"/>
</dbReference>
<dbReference type="GO" id="GO:0006281">
    <property type="term" value="P:DNA repair"/>
    <property type="evidence" value="ECO:0007669"/>
    <property type="project" value="UniProtKB-KW"/>
</dbReference>
<dbReference type="GO" id="GO:0000398">
    <property type="term" value="P:mRNA splicing, via spliceosome"/>
    <property type="evidence" value="ECO:0007669"/>
    <property type="project" value="InterPro"/>
</dbReference>
<evidence type="ECO:0000256" key="2">
    <source>
        <dbReference type="ARBA" id="ARBA00004906"/>
    </source>
</evidence>
<feature type="region of interest" description="Disordered" evidence="20">
    <location>
        <begin position="748"/>
        <end position="768"/>
    </location>
</feature>
<reference evidence="22 23" key="1">
    <citation type="submission" date="2014-06" db="EMBL/GenBank/DDBJ databases">
        <title>The Genome of the Aflatoxigenic Filamentous Fungus Aspergillus nomius.</title>
        <authorList>
            <person name="Moore M.G."/>
            <person name="Shannon B.M."/>
            <person name="Brian M.M."/>
        </authorList>
    </citation>
    <scope>NUCLEOTIDE SEQUENCE [LARGE SCALE GENOMIC DNA]</scope>
    <source>
        <strain evidence="22 23">NRRL 13137</strain>
    </source>
</reference>
<keyword evidence="16 19" id="KW-0234">DNA repair</keyword>
<proteinExistence type="inferred from homology"/>
<keyword evidence="13" id="KW-0862">Zinc</keyword>
<dbReference type="InterPro" id="IPR038959">
    <property type="entry name" value="Prp19"/>
</dbReference>
<dbReference type="InterPro" id="IPR024977">
    <property type="entry name" value="Apc4-like_WD40_dom"/>
</dbReference>
<dbReference type="GO" id="GO:0003755">
    <property type="term" value="F:peptidyl-prolyl cis-trans isomerase activity"/>
    <property type="evidence" value="ECO:0007669"/>
    <property type="project" value="UniProtKB-KW"/>
</dbReference>
<evidence type="ECO:0000256" key="15">
    <source>
        <dbReference type="ARBA" id="ARBA00023187"/>
    </source>
</evidence>
<keyword evidence="8 19" id="KW-0747">Spliceosome</keyword>
<feature type="region of interest" description="Disordered" evidence="20">
    <location>
        <begin position="524"/>
        <end position="621"/>
    </location>
</feature>
<dbReference type="AlphaFoldDB" id="A0A0L1J6H7"/>
<comment type="pathway">
    <text evidence="2 19">Protein modification; protein ubiquitination.</text>
</comment>
<keyword evidence="7" id="KW-0479">Metal-binding</keyword>
<dbReference type="InterPro" id="IPR055340">
    <property type="entry name" value="RING-Ubox_PRP19"/>
</dbReference>
<comment type="function">
    <text evidence="19">Ubiquitin-protein ligase which is mainly involved pre-mRNA splicing and DNA repair. Required for pre-mRNA splicing as component of the spliceosome.</text>
</comment>
<evidence type="ECO:0000256" key="9">
    <source>
        <dbReference type="ARBA" id="ARBA00022737"/>
    </source>
</evidence>
<evidence type="ECO:0000256" key="7">
    <source>
        <dbReference type="ARBA" id="ARBA00022723"/>
    </source>
</evidence>
<dbReference type="PANTHER" id="PTHR43995:SF1">
    <property type="entry name" value="PRE-MRNA-PROCESSING FACTOR 19"/>
    <property type="match status" value="1"/>
</dbReference>
<evidence type="ECO:0000313" key="22">
    <source>
        <dbReference type="EMBL" id="KNG87344.1"/>
    </source>
</evidence>
<dbReference type="Proteomes" id="UP000037505">
    <property type="component" value="Unassembled WGS sequence"/>
</dbReference>
<keyword evidence="10 19" id="KW-0227">DNA damage</keyword>
<evidence type="ECO:0000256" key="14">
    <source>
        <dbReference type="ARBA" id="ARBA00023110"/>
    </source>
</evidence>
<evidence type="ECO:0000256" key="13">
    <source>
        <dbReference type="ARBA" id="ARBA00022833"/>
    </source>
</evidence>
<dbReference type="CDD" id="cd16656">
    <property type="entry name" value="RING-Ubox_PRP19"/>
    <property type="match status" value="1"/>
</dbReference>
<dbReference type="Pfam" id="PF12894">
    <property type="entry name" value="ANAPC4_WD40"/>
    <property type="match status" value="1"/>
</dbReference>
<dbReference type="Gene3D" id="2.130.10.10">
    <property type="entry name" value="YVTN repeat-like/Quinoprotein amine dehydrogenase"/>
    <property type="match status" value="1"/>
</dbReference>
<dbReference type="SUPFAM" id="SSF50978">
    <property type="entry name" value="WD40 repeat-like"/>
    <property type="match status" value="1"/>
</dbReference>
<organism evidence="22 23">
    <name type="scientific">Aspergillus nomiae NRRL (strain ATCC 15546 / NRRL 13137 / CBS 260.88 / M93)</name>
    <dbReference type="NCBI Taxonomy" id="1509407"/>
    <lineage>
        <taxon>Eukaryota</taxon>
        <taxon>Fungi</taxon>
        <taxon>Dikarya</taxon>
        <taxon>Ascomycota</taxon>
        <taxon>Pezizomycotina</taxon>
        <taxon>Eurotiomycetes</taxon>
        <taxon>Eurotiomycetidae</taxon>
        <taxon>Eurotiales</taxon>
        <taxon>Aspergillaceae</taxon>
        <taxon>Aspergillus</taxon>
        <taxon>Aspergillus subgen. Circumdati</taxon>
    </lineage>
</organism>
<dbReference type="GO" id="GO:0008270">
    <property type="term" value="F:zinc ion binding"/>
    <property type="evidence" value="ECO:0007669"/>
    <property type="project" value="UniProtKB-KW"/>
</dbReference>
<sequence length="851" mass="92089">MLCAISGEAPQVPVVSPKSGSVFEKRLIEAYIAENGKDPVNGEELSTDDLIEVKSQHVVRPRPPTLTSIPSLLNVFQEEWDALALETYTLRQTLAQTRQELSTALYQNDAAVRVIARLTKERDEARDALSKVTVGATRAAGGEAMQVDSTGLPEAVLSRVESTQAALSKTRRKRAIPEDWATSDAISTYKPAQNTEPLYPGGKALSVNASGELALVGGADGAVGVYSLSQKQVVQSLQANGPVTDAVWAGDKAVVASSTGSVKVFENGNEVAEFSSHAGAATALALHPTGDIVASVGADKSYVLYDLTTNSVITQIFSDASLLSVKFHPDGHLIAAGGVDGQIKIFDVKNGSSAANFTLSGPVKCLFFSENGTFMAAVAESSTVVSIWDLRSASEVKALETGSQIDSINWDYTGQFLLTGGPSGLTVQQYTKSTKSWSEPLRSAVPAAAVAWGVAAQSIVALNRDGGITELFRQLYRSFDFDSHASLTPFLFILSSHSVLTPAGLQPKQFDMNDDSGVQFVAARPRKRNHRQMSQTSHSPSRRFFSQNGEPSSSRAPPNQLPPMRYAGDGLDLRRPVVSASPQTDEVIDLTNEPDSPPQQRDRSARATSRRPRQPRFGRDIMADVVDLEDEPDNTIDLDIPSSPEVQFVGASVRPQLPRPSPPQPRGFDFGTGLVRFLRLDDPRVQHFPGRGLFSRDPGWRTRGLRRPPHDVETFWIGDRPGGAVDLTINLDMDGPLAMDYQIPGFSPDRVSRPTYKPPSPPPEGFTRNVKEDEVVCCPNCDAELGTGDEVQQQIWVVKQCGHVYCGQCATHRSKSNAKKASLPVKPFSKCQVVDCEKSVSAPKSMFQIYL</sequence>
<feature type="repeat" description="WD" evidence="18">
    <location>
        <begin position="274"/>
        <end position="315"/>
    </location>
</feature>
<evidence type="ECO:0000259" key="21">
    <source>
        <dbReference type="PROSITE" id="PS51698"/>
    </source>
</evidence>
<evidence type="ECO:0000256" key="6">
    <source>
        <dbReference type="ARBA" id="ARBA00022679"/>
    </source>
</evidence>
<comment type="subunit">
    <text evidence="19">Homotetramer.</text>
</comment>
<keyword evidence="9" id="KW-0677">Repeat</keyword>
<evidence type="ECO:0000256" key="10">
    <source>
        <dbReference type="ARBA" id="ARBA00022763"/>
    </source>
</evidence>
<keyword evidence="5 19" id="KW-0507">mRNA processing</keyword>
<dbReference type="InterPro" id="IPR036322">
    <property type="entry name" value="WD40_repeat_dom_sf"/>
</dbReference>
<evidence type="ECO:0000256" key="12">
    <source>
        <dbReference type="ARBA" id="ARBA00022786"/>
    </source>
</evidence>
<dbReference type="InterPro" id="IPR013083">
    <property type="entry name" value="Znf_RING/FYVE/PHD"/>
</dbReference>
<dbReference type="EC" id="2.3.2.27" evidence="19"/>
<evidence type="ECO:0000256" key="17">
    <source>
        <dbReference type="ARBA" id="ARBA00023242"/>
    </source>
</evidence>
<dbReference type="PROSITE" id="PS50082">
    <property type="entry name" value="WD_REPEATS_2"/>
    <property type="match status" value="2"/>
</dbReference>
<comment type="similarity">
    <text evidence="3 19">Belongs to the WD repeat PRP19 family.</text>
</comment>
<keyword evidence="14" id="KW-0413">Isomerase</keyword>
<dbReference type="GO" id="GO:0061630">
    <property type="term" value="F:ubiquitin protein ligase activity"/>
    <property type="evidence" value="ECO:0007669"/>
    <property type="project" value="UniProtKB-UniRule"/>
</dbReference>
<evidence type="ECO:0000256" key="19">
    <source>
        <dbReference type="RuleBase" id="RU367101"/>
    </source>
</evidence>
<evidence type="ECO:0000256" key="8">
    <source>
        <dbReference type="ARBA" id="ARBA00022728"/>
    </source>
</evidence>
<comment type="caution">
    <text evidence="22">The sequence shown here is derived from an EMBL/GenBank/DDBJ whole genome shotgun (WGS) entry which is preliminary data.</text>
</comment>
<accession>A0A0L1J6H7</accession>
<dbReference type="InterPro" id="IPR015943">
    <property type="entry name" value="WD40/YVTN_repeat-like_dom_sf"/>
</dbReference>
<dbReference type="STRING" id="1509407.A0A0L1J6H7"/>
<feature type="compositionally biased region" description="Polar residues" evidence="20">
    <location>
        <begin position="532"/>
        <end position="557"/>
    </location>
</feature>
<dbReference type="GO" id="GO:0071006">
    <property type="term" value="C:U2-type catalytic step 1 spliceosome"/>
    <property type="evidence" value="ECO:0007669"/>
    <property type="project" value="TreeGrafter"/>
</dbReference>
<evidence type="ECO:0000256" key="4">
    <source>
        <dbReference type="ARBA" id="ARBA00022574"/>
    </source>
</evidence>
<dbReference type="SMART" id="SM00320">
    <property type="entry name" value="WD40"/>
    <property type="match status" value="6"/>
</dbReference>
<keyword evidence="12 19" id="KW-0833">Ubl conjugation pathway</keyword>
<keyword evidence="11" id="KW-0863">Zinc-finger</keyword>
<dbReference type="EMBL" id="JNOM01000084">
    <property type="protein sequence ID" value="KNG87344.1"/>
    <property type="molecule type" value="Genomic_DNA"/>
</dbReference>
<evidence type="ECO:0000313" key="23">
    <source>
        <dbReference type="Proteomes" id="UP000037505"/>
    </source>
</evidence>
<dbReference type="OrthoDB" id="687049at2759"/>
<evidence type="ECO:0000256" key="1">
    <source>
        <dbReference type="ARBA" id="ARBA00004123"/>
    </source>
</evidence>
<dbReference type="GO" id="GO:0070534">
    <property type="term" value="P:protein K63-linked ubiquitination"/>
    <property type="evidence" value="ECO:0007669"/>
    <property type="project" value="UniProtKB-UniRule"/>
</dbReference>
<evidence type="ECO:0000256" key="5">
    <source>
        <dbReference type="ARBA" id="ARBA00022664"/>
    </source>
</evidence>
<evidence type="ECO:0000256" key="16">
    <source>
        <dbReference type="ARBA" id="ARBA00023204"/>
    </source>
</evidence>
<feature type="repeat" description="WD" evidence="18">
    <location>
        <begin position="322"/>
        <end position="356"/>
    </location>
</feature>
<comment type="subcellular location">
    <subcellularLocation>
        <location evidence="1 19">Nucleus</location>
    </subcellularLocation>
</comment>
<dbReference type="FunFam" id="3.30.40.10:FF:000027">
    <property type="entry name" value="Pre-mRNA-processing factor 19, putative"/>
    <property type="match status" value="1"/>
</dbReference>
<dbReference type="PROSITE" id="PS00518">
    <property type="entry name" value="ZF_RING_1"/>
    <property type="match status" value="1"/>
</dbReference>
<evidence type="ECO:0000256" key="18">
    <source>
        <dbReference type="PROSITE-ProRule" id="PRU00221"/>
    </source>
</evidence>
<keyword evidence="17 19" id="KW-0539">Nucleus</keyword>